<keyword evidence="5" id="KW-0732">Signal</keyword>
<dbReference type="InterPro" id="IPR009056">
    <property type="entry name" value="Cyt_c-like_dom"/>
</dbReference>
<evidence type="ECO:0000259" key="6">
    <source>
        <dbReference type="PROSITE" id="PS51007"/>
    </source>
</evidence>
<evidence type="ECO:0000256" key="2">
    <source>
        <dbReference type="ARBA" id="ARBA00022723"/>
    </source>
</evidence>
<dbReference type="SUPFAM" id="SSF46626">
    <property type="entry name" value="Cytochrome c"/>
    <property type="match status" value="1"/>
</dbReference>
<gene>
    <name evidence="7" type="primary">soxX</name>
    <name evidence="7" type="ORF">QWJ38_01875</name>
</gene>
<feature type="domain" description="Cytochrome c" evidence="6">
    <location>
        <begin position="98"/>
        <end position="212"/>
    </location>
</feature>
<dbReference type="RefSeq" id="WP_290357339.1">
    <property type="nucleotide sequence ID" value="NZ_JAUHHC010000001.1"/>
</dbReference>
<protein>
    <submittedName>
        <fullName evidence="7">Sulfur oxidation c-type cytochrome SoxX</fullName>
    </submittedName>
</protein>
<feature type="chain" id="PRO_5047453209" evidence="5">
    <location>
        <begin position="33"/>
        <end position="217"/>
    </location>
</feature>
<keyword evidence="2 4" id="KW-0479">Metal-binding</keyword>
<evidence type="ECO:0000313" key="7">
    <source>
        <dbReference type="EMBL" id="MDN3919017.1"/>
    </source>
</evidence>
<dbReference type="InterPro" id="IPR030999">
    <property type="entry name" value="Thiosulf_SoxX"/>
</dbReference>
<evidence type="ECO:0000256" key="1">
    <source>
        <dbReference type="ARBA" id="ARBA00022617"/>
    </source>
</evidence>
<name>A0ABT8DKT3_9BURK</name>
<organism evidence="7 8">
    <name type="scientific">Roseateles violae</name>
    <dbReference type="NCBI Taxonomy" id="3058042"/>
    <lineage>
        <taxon>Bacteria</taxon>
        <taxon>Pseudomonadati</taxon>
        <taxon>Pseudomonadota</taxon>
        <taxon>Betaproteobacteria</taxon>
        <taxon>Burkholderiales</taxon>
        <taxon>Sphaerotilaceae</taxon>
        <taxon>Roseateles</taxon>
    </lineage>
</organism>
<accession>A0ABT8DKT3</accession>
<proteinExistence type="predicted"/>
<dbReference type="EMBL" id="JAUHHC010000001">
    <property type="protein sequence ID" value="MDN3919017.1"/>
    <property type="molecule type" value="Genomic_DNA"/>
</dbReference>
<dbReference type="Gene3D" id="1.10.760.10">
    <property type="entry name" value="Cytochrome c-like domain"/>
    <property type="match status" value="1"/>
</dbReference>
<dbReference type="Proteomes" id="UP001228044">
    <property type="component" value="Unassembled WGS sequence"/>
</dbReference>
<evidence type="ECO:0000256" key="5">
    <source>
        <dbReference type="SAM" id="SignalP"/>
    </source>
</evidence>
<feature type="signal peptide" evidence="5">
    <location>
        <begin position="1"/>
        <end position="32"/>
    </location>
</feature>
<evidence type="ECO:0000313" key="8">
    <source>
        <dbReference type="Proteomes" id="UP001228044"/>
    </source>
</evidence>
<evidence type="ECO:0000256" key="4">
    <source>
        <dbReference type="PROSITE-ProRule" id="PRU00433"/>
    </source>
</evidence>
<dbReference type="InterPro" id="IPR036909">
    <property type="entry name" value="Cyt_c-like_dom_sf"/>
</dbReference>
<dbReference type="PROSITE" id="PS51257">
    <property type="entry name" value="PROKAR_LIPOPROTEIN"/>
    <property type="match status" value="1"/>
</dbReference>
<reference evidence="7 8" key="1">
    <citation type="submission" date="2023-06" db="EMBL/GenBank/DDBJ databases">
        <title>Pelomonas sp. PFR6 16S ribosomal RNA gene Genome sequencing and assembly.</title>
        <authorList>
            <person name="Woo H."/>
        </authorList>
    </citation>
    <scope>NUCLEOTIDE SEQUENCE [LARGE SCALE GENOMIC DNA]</scope>
    <source>
        <strain evidence="7 8">PFR6</strain>
    </source>
</reference>
<comment type="caution">
    <text evidence="7">The sequence shown here is derived from an EMBL/GenBank/DDBJ whole genome shotgun (WGS) entry which is preliminary data.</text>
</comment>
<keyword evidence="8" id="KW-1185">Reference proteome</keyword>
<dbReference type="PIRSF" id="PIRSF024608">
    <property type="entry name" value="UCP024608"/>
    <property type="match status" value="1"/>
</dbReference>
<keyword evidence="3 4" id="KW-0408">Iron</keyword>
<evidence type="ECO:0000256" key="3">
    <source>
        <dbReference type="ARBA" id="ARBA00023004"/>
    </source>
</evidence>
<keyword evidence="1 4" id="KW-0349">Heme</keyword>
<dbReference type="PROSITE" id="PS51007">
    <property type="entry name" value="CYTC"/>
    <property type="match status" value="1"/>
</dbReference>
<dbReference type="InterPro" id="IPR016823">
    <property type="entry name" value="Thiosulf_SoxX_II"/>
</dbReference>
<dbReference type="NCBIfam" id="TIGR04485">
    <property type="entry name" value="thiosulf_SoxX"/>
    <property type="match status" value="1"/>
</dbReference>
<sequence>MMKKNHVLIGGIAATVLIAGCAGMASSGPSEAEAEAAALAMVKSSFREQGIAKLDRIEQDAAQKACSSETPPPAEVAQKIEAAQLATVKWPSDGKYLGDWKEGEKLAQNGRGMTWTDAAGAPSGGNCYNCHQISKAEISFGTIGPSLYQYGKIRGVANPAAPESEAIVKYTWGKLWNAKAYNACSGMPRFGHAGVLNEGQIRDLMALLLDPKSPVNQ</sequence>